<gene>
    <name evidence="1" type="ORF">SAMN05443667_101245</name>
</gene>
<dbReference type="STRING" id="150146.SAMN05443667_101245"/>
<evidence type="ECO:0000313" key="2">
    <source>
        <dbReference type="Proteomes" id="UP000198951"/>
    </source>
</evidence>
<reference evidence="2" key="1">
    <citation type="submission" date="2016-10" db="EMBL/GenBank/DDBJ databases">
        <authorList>
            <person name="Varghese N."/>
            <person name="Submissions S."/>
        </authorList>
    </citation>
    <scope>NUCLEOTIDE SEQUENCE [LARGE SCALE GENOMIC DNA]</scope>
    <source>
        <strain evidence="2">DSM 22376</strain>
    </source>
</reference>
<dbReference type="Proteomes" id="UP000198951">
    <property type="component" value="Unassembled WGS sequence"/>
</dbReference>
<organism evidence="1 2">
    <name type="scientific">Flavobacterium gillisiae</name>
    <dbReference type="NCBI Taxonomy" id="150146"/>
    <lineage>
        <taxon>Bacteria</taxon>
        <taxon>Pseudomonadati</taxon>
        <taxon>Bacteroidota</taxon>
        <taxon>Flavobacteriia</taxon>
        <taxon>Flavobacteriales</taxon>
        <taxon>Flavobacteriaceae</taxon>
        <taxon>Flavobacterium</taxon>
    </lineage>
</organism>
<dbReference type="OrthoDB" id="1412468at2"/>
<dbReference type="RefSeq" id="WP_091083518.1">
    <property type="nucleotide sequence ID" value="NZ_FNRD01000001.1"/>
</dbReference>
<proteinExistence type="predicted"/>
<protein>
    <submittedName>
        <fullName evidence="1">Uncharacterized protein</fullName>
    </submittedName>
</protein>
<dbReference type="AlphaFoldDB" id="A0A1H3WU60"/>
<keyword evidence="2" id="KW-1185">Reference proteome</keyword>
<dbReference type="EMBL" id="FNRD01000001">
    <property type="protein sequence ID" value="SDZ90707.1"/>
    <property type="molecule type" value="Genomic_DNA"/>
</dbReference>
<evidence type="ECO:0000313" key="1">
    <source>
        <dbReference type="EMBL" id="SDZ90707.1"/>
    </source>
</evidence>
<sequence length="604" mass="65159">MKTQYRIINTGKGVINITPANLHKVEQPVVFSGDYNDLTNKPAIRSVQNEYATIPLLKAGQADQTAGAFQAVIDASGDPTVTSGYAYYEYLGVANGLMGDYRKLSEQESMDLVPITAVSQLINDRLKEFVAQPNISKTIALTDLNKAIKNTNANPTTITIPTNAAIPLPIGFECDVVSEGSGVVTLAVSGISIISDVTSMVMAIGETRTLLKTDTNTWSIKGKNPLSGARVPYTVFIDTVNGNDTTGAIEDASKPFKTDVVAYTALPTDNGNVWNFVFLCSNVTRVLNQVPSARKIKYRCDNIGTVDISAWTGVLIIPIVSFEIPNGTLLHSSSIQTAIFSYTYNYINSKTLTIQTPPSNSYGFIFGYLRKDLFIIDTVTQTNATTNHPVFGAGIITVNVYNTTSSKIAVSNGSDYLLSIKELILNGQACSLSVNANTYQRNVPFKKISGTGSFSTTGLNNFDITEVTSSVGINVSIEAETTLTGYNPYFLGTISLNATNVKIKDFNGKVTGIGDNNLQLANVSITNSTISISNNFYSGNANATIPTGRVWYFNNVEFIQTTVGLLFTNIKSDSVLTIKKTGYFKSNGTLPSTIVVEDRTLNVF</sequence>
<name>A0A1H3WU60_9FLAO</name>
<accession>A0A1H3WU60</accession>